<dbReference type="PANTHER" id="PTHR35861">
    <property type="match status" value="1"/>
</dbReference>
<dbReference type="RefSeq" id="WP_160778732.1">
    <property type="nucleotide sequence ID" value="NZ_BAAAZF010000001.1"/>
</dbReference>
<dbReference type="PANTHER" id="PTHR35861:SF2">
    <property type="entry name" value="FELS-2 PROPHAGE PROTEIN"/>
    <property type="match status" value="1"/>
</dbReference>
<dbReference type="EMBL" id="WTYE01000001">
    <property type="protein sequence ID" value="MXP34031.1"/>
    <property type="molecule type" value="Genomic_DNA"/>
</dbReference>
<protein>
    <recommendedName>
        <fullName evidence="4">Phage tail protein</fullName>
    </recommendedName>
</protein>
<evidence type="ECO:0008006" key="4">
    <source>
        <dbReference type="Google" id="ProtNLM"/>
    </source>
</evidence>
<proteinExistence type="predicted"/>
<keyword evidence="3" id="KW-1185">Reference proteome</keyword>
<organism evidence="2 3">
    <name type="scientific">Parerythrobacter jejuensis</name>
    <dbReference type="NCBI Taxonomy" id="795812"/>
    <lineage>
        <taxon>Bacteria</taxon>
        <taxon>Pseudomonadati</taxon>
        <taxon>Pseudomonadota</taxon>
        <taxon>Alphaproteobacteria</taxon>
        <taxon>Sphingomonadales</taxon>
        <taxon>Erythrobacteraceae</taxon>
        <taxon>Parerythrobacter</taxon>
    </lineage>
</organism>
<dbReference type="OrthoDB" id="9767864at2"/>
<dbReference type="InterPro" id="IPR052042">
    <property type="entry name" value="Tail_sheath_structural"/>
</dbReference>
<dbReference type="Proteomes" id="UP000446786">
    <property type="component" value="Unassembled WGS sequence"/>
</dbReference>
<reference evidence="2 3" key="1">
    <citation type="submission" date="2019-12" db="EMBL/GenBank/DDBJ databases">
        <title>Genomic-based taxomic classification of the family Erythrobacteraceae.</title>
        <authorList>
            <person name="Xu L."/>
        </authorList>
    </citation>
    <scope>NUCLEOTIDE SEQUENCE [LARGE SCALE GENOMIC DNA]</scope>
    <source>
        <strain evidence="2 3">JCM 16677</strain>
    </source>
</reference>
<dbReference type="EMBL" id="WTYE01000001">
    <property type="protein sequence ID" value="MXP31271.1"/>
    <property type="molecule type" value="Genomic_DNA"/>
</dbReference>
<name>A0A845AZ49_9SPHN</name>
<comment type="caution">
    <text evidence="2">The sequence shown here is derived from an EMBL/GenBank/DDBJ whole genome shotgun (WGS) entry which is preliminary data.</text>
</comment>
<evidence type="ECO:0000313" key="2">
    <source>
        <dbReference type="EMBL" id="MXP34031.1"/>
    </source>
</evidence>
<gene>
    <name evidence="1" type="ORF">GRI94_05460</name>
    <name evidence="2" type="ORF">GRI94_19550</name>
</gene>
<evidence type="ECO:0000313" key="1">
    <source>
        <dbReference type="EMBL" id="MXP31271.1"/>
    </source>
</evidence>
<evidence type="ECO:0000313" key="3">
    <source>
        <dbReference type="Proteomes" id="UP000446786"/>
    </source>
</evidence>
<sequence length="548" mass="58950">MPLPQLTIDQAPAKVAMHPARADVPLFVGMVARSERPLPPAHTAWLEQSDYAGSGQLARSAVQQESLLDVPMPIDSFAEFEQLFDWRSRPLQSGSPDRVPSRLGLAVEQFFNEGGARCWVVRTGDPLPVMEQDASTEANPDDIAAYQAHLSWAPANAPADAAERVPLLPGLVGNDASCDPQDPATWRASGHILGLDEAAYICLPDLPDLVSGPAIRLPDPDFPVIGEEQFIPCAPEDDPVPQPEGIGRPALAAPRMGLEEYRTWAIATRHLLTMMAGRTSAAHRRDVIHVAALPLPDLGDPNMPAEASTWPLSLDDTNLAELDGLGLFSDQLVGSGRQVLAYPWLATKQSTSQPEAICGGEGALLGLIARRTLGSGLHKVATGPLVSGVRDLEPAFPADILRREPVDSPYQWLGDCLCLFGWRRSDLHLLCDVTTSRQDAWRDGQASRIVGALLRHARLIGQEVAFGDNGPASWSRAKESIEQLLGQFWQGGALAGGSAAEAFEVQCDRSTMLQSDIDQGRVIANVRFRPTRTLQHIAVSLDVVGGGA</sequence>
<dbReference type="AlphaFoldDB" id="A0A845AZ49"/>
<accession>A0A845AZ49</accession>